<evidence type="ECO:0000256" key="1">
    <source>
        <dbReference type="ARBA" id="ARBA00022669"/>
    </source>
</evidence>
<dbReference type="PANTHER" id="PTHR34997">
    <property type="entry name" value="AM15"/>
    <property type="match status" value="1"/>
</dbReference>
<keyword evidence="2" id="KW-0732">Signal</keyword>
<keyword evidence="1" id="KW-0147">Chitin-binding</keyword>
<dbReference type="GeneID" id="38117925"/>
<feature type="domain" description="LysM" evidence="5">
    <location>
        <begin position="287"/>
        <end position="334"/>
    </location>
</feature>
<dbReference type="Gene3D" id="3.10.350.10">
    <property type="entry name" value="LysM domain"/>
    <property type="match status" value="5"/>
</dbReference>
<dbReference type="STRING" id="1810919.A0A3D8RE89"/>
<evidence type="ECO:0000313" key="6">
    <source>
        <dbReference type="EMBL" id="RDW72383.1"/>
    </source>
</evidence>
<dbReference type="SUPFAM" id="SSF54106">
    <property type="entry name" value="LysM domain"/>
    <property type="match status" value="4"/>
</dbReference>
<evidence type="ECO:0000313" key="7">
    <source>
        <dbReference type="Proteomes" id="UP000256690"/>
    </source>
</evidence>
<dbReference type="Proteomes" id="UP000256690">
    <property type="component" value="Unassembled WGS sequence"/>
</dbReference>
<organism evidence="6 7">
    <name type="scientific">Aspergillus mulundensis</name>
    <dbReference type="NCBI Taxonomy" id="1810919"/>
    <lineage>
        <taxon>Eukaryota</taxon>
        <taxon>Fungi</taxon>
        <taxon>Dikarya</taxon>
        <taxon>Ascomycota</taxon>
        <taxon>Pezizomycotina</taxon>
        <taxon>Eurotiomycetes</taxon>
        <taxon>Eurotiomycetidae</taxon>
        <taxon>Eurotiales</taxon>
        <taxon>Aspergillaceae</taxon>
        <taxon>Aspergillus</taxon>
        <taxon>Aspergillus subgen. Nidulantes</taxon>
    </lineage>
</organism>
<protein>
    <recommendedName>
        <fullName evidence="5">LysM domain-containing protein</fullName>
    </recommendedName>
</protein>
<dbReference type="SMART" id="SM00257">
    <property type="entry name" value="LysM"/>
    <property type="match status" value="4"/>
</dbReference>
<dbReference type="PROSITE" id="PS51782">
    <property type="entry name" value="LYSM"/>
    <property type="match status" value="4"/>
</dbReference>
<dbReference type="CDD" id="cd00118">
    <property type="entry name" value="LysM"/>
    <property type="match status" value="3"/>
</dbReference>
<sequence>MKQFLTFSFLGTALGYAHRKRQDGPVDSSTSPDCTWYDTALDSSYDCAYFESMWALTHEQFVSYNPSVEDDCSGIVVGNSYCVEVNYGTPLPTPTTAEPTATASPKPSPTQEGLADTCTAFYMAATGDSCQKIVDKYRTFTVDDFLTWNPAVGEDCAGLWAEYYYCVGVPGTPTTPLPTPTTTPTPTGPSPTQDGIVENCTTFYQAAKGDTCQKIVSKYGTFTQEDLITWNPALGDDCSGLWAEYYYCVGVPGSPTTRPTTSTSTSTATTSSGPSPTQTGIIGTCTSFQKAVKGDTCAAIAQEHGTFTLDEFLEWNPAVGSDCSGLQIGYYYCVGIPGTPTEPPATTTTATNPGCTSAPTPTQPGVSCSCKKWHKVVSGDTCASIQIEYNISVANFNKWNPGVGSDCSTLWLGYNVCVRM</sequence>
<dbReference type="GO" id="GO:0008061">
    <property type="term" value="F:chitin binding"/>
    <property type="evidence" value="ECO:0007669"/>
    <property type="project" value="UniProtKB-KW"/>
</dbReference>
<dbReference type="InterPro" id="IPR052210">
    <property type="entry name" value="LysM1-like"/>
</dbReference>
<feature type="domain" description="LysM" evidence="5">
    <location>
        <begin position="120"/>
        <end position="167"/>
    </location>
</feature>
<dbReference type="PANTHER" id="PTHR34997:SF2">
    <property type="entry name" value="LYSM DOMAIN-CONTAINING PROTEIN-RELATED"/>
    <property type="match status" value="1"/>
</dbReference>
<dbReference type="AlphaFoldDB" id="A0A3D8RE89"/>
<keyword evidence="3" id="KW-0843">Virulence</keyword>
<name>A0A3D8RE89_9EURO</name>
<feature type="region of interest" description="Disordered" evidence="4">
    <location>
        <begin position="256"/>
        <end position="277"/>
    </location>
</feature>
<dbReference type="InterPro" id="IPR018392">
    <property type="entry name" value="LysM"/>
</dbReference>
<dbReference type="OrthoDB" id="2281372at2759"/>
<evidence type="ECO:0000256" key="2">
    <source>
        <dbReference type="ARBA" id="ARBA00022729"/>
    </source>
</evidence>
<evidence type="ECO:0000259" key="5">
    <source>
        <dbReference type="PROSITE" id="PS51782"/>
    </source>
</evidence>
<feature type="domain" description="LysM" evidence="5">
    <location>
        <begin position="202"/>
        <end position="249"/>
    </location>
</feature>
<dbReference type="EMBL" id="PVWQ01000009">
    <property type="protein sequence ID" value="RDW72383.1"/>
    <property type="molecule type" value="Genomic_DNA"/>
</dbReference>
<gene>
    <name evidence="6" type="ORF">DSM5745_07555</name>
</gene>
<dbReference type="RefSeq" id="XP_026601603.1">
    <property type="nucleotide sequence ID" value="XM_026749571.1"/>
</dbReference>
<evidence type="ECO:0000256" key="3">
    <source>
        <dbReference type="ARBA" id="ARBA00023026"/>
    </source>
</evidence>
<reference evidence="6 7" key="1">
    <citation type="journal article" date="2018" name="IMA Fungus">
        <title>IMA Genome-F 9: Draft genome sequence of Annulohypoxylon stygium, Aspergillus mulundensis, Berkeleyomyces basicola (syn. Thielaviopsis basicola), Ceratocystis smalleyi, two Cercospora beticola strains, Coleophoma cylindrospora, Fusarium fracticaudum, Phialophora cf. hyalina, and Morchella septimelata.</title>
        <authorList>
            <person name="Wingfield B.D."/>
            <person name="Bills G.F."/>
            <person name="Dong Y."/>
            <person name="Huang W."/>
            <person name="Nel W.J."/>
            <person name="Swalarsk-Parry B.S."/>
            <person name="Vaghefi N."/>
            <person name="Wilken P.M."/>
            <person name="An Z."/>
            <person name="de Beer Z.W."/>
            <person name="De Vos L."/>
            <person name="Chen L."/>
            <person name="Duong T.A."/>
            <person name="Gao Y."/>
            <person name="Hammerbacher A."/>
            <person name="Kikkert J.R."/>
            <person name="Li Y."/>
            <person name="Li H."/>
            <person name="Li K."/>
            <person name="Li Q."/>
            <person name="Liu X."/>
            <person name="Ma X."/>
            <person name="Naidoo K."/>
            <person name="Pethybridge S.J."/>
            <person name="Sun J."/>
            <person name="Steenkamp E.T."/>
            <person name="van der Nest M.A."/>
            <person name="van Wyk S."/>
            <person name="Wingfield M.J."/>
            <person name="Xiong C."/>
            <person name="Yue Q."/>
            <person name="Zhang X."/>
        </authorList>
    </citation>
    <scope>NUCLEOTIDE SEQUENCE [LARGE SCALE GENOMIC DNA]</scope>
    <source>
        <strain evidence="6 7">DSM 5745</strain>
    </source>
</reference>
<proteinExistence type="predicted"/>
<dbReference type="Pfam" id="PF01476">
    <property type="entry name" value="LysM"/>
    <property type="match status" value="2"/>
</dbReference>
<comment type="caution">
    <text evidence="6">The sequence shown here is derived from an EMBL/GenBank/DDBJ whole genome shotgun (WGS) entry which is preliminary data.</text>
</comment>
<accession>A0A3D8RE89</accession>
<keyword evidence="7" id="KW-1185">Reference proteome</keyword>
<feature type="domain" description="LysM" evidence="5">
    <location>
        <begin position="372"/>
        <end position="418"/>
    </location>
</feature>
<dbReference type="InterPro" id="IPR036779">
    <property type="entry name" value="LysM_dom_sf"/>
</dbReference>
<evidence type="ECO:0000256" key="4">
    <source>
        <dbReference type="SAM" id="MobiDB-lite"/>
    </source>
</evidence>